<dbReference type="AlphaFoldDB" id="D5XAH0"/>
<dbReference type="Gene3D" id="3.30.450.380">
    <property type="match status" value="1"/>
</dbReference>
<evidence type="ECO:0000256" key="1">
    <source>
        <dbReference type="ARBA" id="ARBA00006611"/>
    </source>
</evidence>
<feature type="domain" description="Bacterial type II secretion system protein E" evidence="2">
    <location>
        <begin position="90"/>
        <end position="364"/>
    </location>
</feature>
<dbReference type="Proteomes" id="UP000002377">
    <property type="component" value="Chromosome"/>
</dbReference>
<dbReference type="OrthoDB" id="9810761at2"/>
<dbReference type="InterPro" id="IPR001482">
    <property type="entry name" value="T2SS/T4SS_dom"/>
</dbReference>
<name>D5XAH0_THEPJ</name>
<dbReference type="Pfam" id="PF00437">
    <property type="entry name" value="T2SSE"/>
    <property type="match status" value="1"/>
</dbReference>
<reference evidence="3 4" key="1">
    <citation type="submission" date="2010-05" db="EMBL/GenBank/DDBJ databases">
        <title>Complete sequence of Thermincola sp. JR.</title>
        <authorList>
            <consortium name="US DOE Joint Genome Institute"/>
            <person name="Lucas S."/>
            <person name="Copeland A."/>
            <person name="Lapidus A."/>
            <person name="Cheng J.-F."/>
            <person name="Bruce D."/>
            <person name="Goodwin L."/>
            <person name="Pitluck S."/>
            <person name="Chertkov O."/>
            <person name="Detter J.C."/>
            <person name="Han C."/>
            <person name="Tapia R."/>
            <person name="Land M."/>
            <person name="Hauser L."/>
            <person name="Kyrpides N."/>
            <person name="Mikhailova N."/>
            <person name="Hazen T.C."/>
            <person name="Woyke T."/>
        </authorList>
    </citation>
    <scope>NUCLEOTIDE SEQUENCE [LARGE SCALE GENOMIC DNA]</scope>
    <source>
        <strain evidence="3 4">JR</strain>
    </source>
</reference>
<dbReference type="STRING" id="635013.TherJR_0383"/>
<dbReference type="InterPro" id="IPR027417">
    <property type="entry name" value="P-loop_NTPase"/>
</dbReference>
<keyword evidence="4" id="KW-1185">Reference proteome</keyword>
<protein>
    <submittedName>
        <fullName evidence="3">Type II secretion system protein E</fullName>
    </submittedName>
</protein>
<accession>D5XAH0</accession>
<sequence>MTMFEKLSSLKASGAKSDSQINDHLDTLSKHYKERLLKECDLNQLTKLSPLQLRLAIERKVTEMMADEKLIISHGDKSRLLALILNESVGYGPLEPLLKDDEVTEIMVNGPDEVYVEKNGKTYLTDTTFKDHDHIRHIIERIIAPIGRRIDESSPMVDARLRDGSRVNAVIPPVSLNGPVISIRKFNKDPFSMEDLIGFGSLTTEMAVFLQAAVKAKLNIVISGGTGSGKTTFLNVLSSAIPVNERIITIEDMAELRLNRSNVVRLEARPQNVEGTGEITIRQLVKNALRMRPDRIVVGEVRSGEALDMLQAMNTGHEGSLTTVHANNPRDCLSRIEAMVVMNNESLSVSVVRYYILSAIDLIVQTERMSDGTRKVVNIAEVHEDQDKPRIEPIFIFKRQGTLPDGTVVGYHTATGFVPACVERLKAFGQEIPLHVFQVKEGQNG</sequence>
<dbReference type="EMBL" id="CP002028">
    <property type="protein sequence ID" value="ADG81269.1"/>
    <property type="molecule type" value="Genomic_DNA"/>
</dbReference>
<dbReference type="HOGENOM" id="CLU_005379_4_1_9"/>
<dbReference type="InterPro" id="IPR050921">
    <property type="entry name" value="T4SS_GSP_E_ATPase"/>
</dbReference>
<dbReference type="GO" id="GO:0016887">
    <property type="term" value="F:ATP hydrolysis activity"/>
    <property type="evidence" value="ECO:0007669"/>
    <property type="project" value="InterPro"/>
</dbReference>
<proteinExistence type="inferred from homology"/>
<dbReference type="SUPFAM" id="SSF52540">
    <property type="entry name" value="P-loop containing nucleoside triphosphate hydrolases"/>
    <property type="match status" value="1"/>
</dbReference>
<dbReference type="PANTHER" id="PTHR30486:SF15">
    <property type="entry name" value="TYPE II_IV SECRETION SYSTEM ATPASE"/>
    <property type="match status" value="1"/>
</dbReference>
<evidence type="ECO:0000313" key="4">
    <source>
        <dbReference type="Proteomes" id="UP000002377"/>
    </source>
</evidence>
<organism evidence="3 4">
    <name type="scientific">Thermincola potens (strain JR)</name>
    <dbReference type="NCBI Taxonomy" id="635013"/>
    <lineage>
        <taxon>Bacteria</taxon>
        <taxon>Bacillati</taxon>
        <taxon>Bacillota</taxon>
        <taxon>Clostridia</taxon>
        <taxon>Eubacteriales</taxon>
        <taxon>Thermincolaceae</taxon>
        <taxon>Thermincola</taxon>
    </lineage>
</organism>
<dbReference type="CDD" id="cd01130">
    <property type="entry name" value="VirB11-like_ATPase"/>
    <property type="match status" value="1"/>
</dbReference>
<dbReference type="PANTHER" id="PTHR30486">
    <property type="entry name" value="TWITCHING MOTILITY PROTEIN PILT"/>
    <property type="match status" value="1"/>
</dbReference>
<gene>
    <name evidence="3" type="ordered locus">TherJR_0383</name>
</gene>
<evidence type="ECO:0000259" key="2">
    <source>
        <dbReference type="Pfam" id="PF00437"/>
    </source>
</evidence>
<dbReference type="eggNOG" id="COG4962">
    <property type="taxonomic scope" value="Bacteria"/>
</dbReference>
<comment type="similarity">
    <text evidence="1">Belongs to the GSP E family.</text>
</comment>
<evidence type="ECO:0000313" key="3">
    <source>
        <dbReference type="EMBL" id="ADG81269.1"/>
    </source>
</evidence>
<dbReference type="RefSeq" id="WP_013119292.1">
    <property type="nucleotide sequence ID" value="NC_014152.1"/>
</dbReference>
<dbReference type="Gene3D" id="3.40.50.300">
    <property type="entry name" value="P-loop containing nucleotide triphosphate hydrolases"/>
    <property type="match status" value="1"/>
</dbReference>
<dbReference type="KEGG" id="tjr:TherJR_0383"/>